<dbReference type="Gene3D" id="1.10.260.40">
    <property type="entry name" value="lambda repressor-like DNA-binding domains"/>
    <property type="match status" value="1"/>
</dbReference>
<gene>
    <name evidence="2" type="ORF">S06H3_17016</name>
</gene>
<dbReference type="PROSITE" id="PS50943">
    <property type="entry name" value="HTH_CROC1"/>
    <property type="match status" value="1"/>
</dbReference>
<accession>X1LE72</accession>
<name>X1LE72_9ZZZZ</name>
<protein>
    <recommendedName>
        <fullName evidence="1">HTH cro/C1-type domain-containing protein</fullName>
    </recommendedName>
</protein>
<sequence length="97" mass="10977">MERGEQYPSLKMLEKIGKAFGVPLSYFFEDNSILNSLNLLPGEIKDLLKDRKRQDLLIRSKELNAGDLDLVIQIINILAQKKPLEGLRLAEPGQVQS</sequence>
<dbReference type="AlphaFoldDB" id="X1LE72"/>
<dbReference type="CDD" id="cd00093">
    <property type="entry name" value="HTH_XRE"/>
    <property type="match status" value="1"/>
</dbReference>
<dbReference type="EMBL" id="BARV01008470">
    <property type="protein sequence ID" value="GAI04141.1"/>
    <property type="molecule type" value="Genomic_DNA"/>
</dbReference>
<reference evidence="2" key="1">
    <citation type="journal article" date="2014" name="Front. Microbiol.">
        <title>High frequency of phylogenetically diverse reductive dehalogenase-homologous genes in deep subseafloor sedimentary metagenomes.</title>
        <authorList>
            <person name="Kawai M."/>
            <person name="Futagami T."/>
            <person name="Toyoda A."/>
            <person name="Takaki Y."/>
            <person name="Nishi S."/>
            <person name="Hori S."/>
            <person name="Arai W."/>
            <person name="Tsubouchi T."/>
            <person name="Morono Y."/>
            <person name="Uchiyama I."/>
            <person name="Ito T."/>
            <person name="Fujiyama A."/>
            <person name="Inagaki F."/>
            <person name="Takami H."/>
        </authorList>
    </citation>
    <scope>NUCLEOTIDE SEQUENCE</scope>
    <source>
        <strain evidence="2">Expedition CK06-06</strain>
    </source>
</reference>
<proteinExistence type="predicted"/>
<evidence type="ECO:0000313" key="2">
    <source>
        <dbReference type="EMBL" id="GAI04141.1"/>
    </source>
</evidence>
<dbReference type="InterPro" id="IPR001387">
    <property type="entry name" value="Cro/C1-type_HTH"/>
</dbReference>
<organism evidence="2">
    <name type="scientific">marine sediment metagenome</name>
    <dbReference type="NCBI Taxonomy" id="412755"/>
    <lineage>
        <taxon>unclassified sequences</taxon>
        <taxon>metagenomes</taxon>
        <taxon>ecological metagenomes</taxon>
    </lineage>
</organism>
<dbReference type="GO" id="GO:0003677">
    <property type="term" value="F:DNA binding"/>
    <property type="evidence" value="ECO:0007669"/>
    <property type="project" value="InterPro"/>
</dbReference>
<comment type="caution">
    <text evidence="2">The sequence shown here is derived from an EMBL/GenBank/DDBJ whole genome shotgun (WGS) entry which is preliminary data.</text>
</comment>
<dbReference type="InterPro" id="IPR010982">
    <property type="entry name" value="Lambda_DNA-bd_dom_sf"/>
</dbReference>
<evidence type="ECO:0000259" key="1">
    <source>
        <dbReference type="PROSITE" id="PS50943"/>
    </source>
</evidence>
<feature type="domain" description="HTH cro/C1-type" evidence="1">
    <location>
        <begin position="1"/>
        <end position="27"/>
    </location>
</feature>
<dbReference type="SUPFAM" id="SSF47413">
    <property type="entry name" value="lambda repressor-like DNA-binding domains"/>
    <property type="match status" value="1"/>
</dbReference>